<evidence type="ECO:0000256" key="3">
    <source>
        <dbReference type="ARBA" id="ARBA00022692"/>
    </source>
</evidence>
<dbReference type="InterPro" id="IPR051611">
    <property type="entry name" value="ECF_transporter_component"/>
</dbReference>
<feature type="non-terminal residue" evidence="7">
    <location>
        <position position="250"/>
    </location>
</feature>
<keyword evidence="4 6" id="KW-1133">Transmembrane helix</keyword>
<dbReference type="PANTHER" id="PTHR34857:SF2">
    <property type="entry name" value="SLL0384 PROTEIN"/>
    <property type="match status" value="1"/>
</dbReference>
<accession>A0A929WWU8</accession>
<dbReference type="InterPro" id="IPR003339">
    <property type="entry name" value="ABC/ECF_trnsptr_transmembrane"/>
</dbReference>
<dbReference type="EMBL" id="JABZGF010000354">
    <property type="protein sequence ID" value="MBF0967198.1"/>
    <property type="molecule type" value="Genomic_DNA"/>
</dbReference>
<proteinExistence type="predicted"/>
<keyword evidence="5 6" id="KW-0472">Membrane</keyword>
<feature type="transmembrane region" description="Helical" evidence="6">
    <location>
        <begin position="45"/>
        <end position="77"/>
    </location>
</feature>
<evidence type="ECO:0000256" key="4">
    <source>
        <dbReference type="ARBA" id="ARBA00022989"/>
    </source>
</evidence>
<evidence type="ECO:0000256" key="6">
    <source>
        <dbReference type="SAM" id="Phobius"/>
    </source>
</evidence>
<evidence type="ECO:0000256" key="1">
    <source>
        <dbReference type="ARBA" id="ARBA00004141"/>
    </source>
</evidence>
<keyword evidence="2" id="KW-1003">Cell membrane</keyword>
<evidence type="ECO:0000256" key="2">
    <source>
        <dbReference type="ARBA" id="ARBA00022475"/>
    </source>
</evidence>
<dbReference type="Proteomes" id="UP000759246">
    <property type="component" value="Unassembled WGS sequence"/>
</dbReference>
<keyword evidence="3 6" id="KW-0812">Transmembrane</keyword>
<dbReference type="AlphaFoldDB" id="A0A929WWU8"/>
<dbReference type="GO" id="GO:0005886">
    <property type="term" value="C:plasma membrane"/>
    <property type="evidence" value="ECO:0007669"/>
    <property type="project" value="UniProtKB-ARBA"/>
</dbReference>
<evidence type="ECO:0000313" key="7">
    <source>
        <dbReference type="EMBL" id="MBF0967198.1"/>
    </source>
</evidence>
<evidence type="ECO:0000313" key="8">
    <source>
        <dbReference type="Proteomes" id="UP000759246"/>
    </source>
</evidence>
<dbReference type="PANTHER" id="PTHR34857">
    <property type="entry name" value="SLL0384 PROTEIN"/>
    <property type="match status" value="1"/>
</dbReference>
<organism evidence="7 8">
    <name type="scientific">Actinomyces bouchesdurhonensis</name>
    <dbReference type="NCBI Taxonomy" id="1852361"/>
    <lineage>
        <taxon>Bacteria</taxon>
        <taxon>Bacillati</taxon>
        <taxon>Actinomycetota</taxon>
        <taxon>Actinomycetes</taxon>
        <taxon>Actinomycetales</taxon>
        <taxon>Actinomycetaceae</taxon>
        <taxon>Actinomyces</taxon>
    </lineage>
</organism>
<dbReference type="Pfam" id="PF02361">
    <property type="entry name" value="CbiQ"/>
    <property type="match status" value="1"/>
</dbReference>
<comment type="subcellular location">
    <subcellularLocation>
        <location evidence="1">Membrane</location>
        <topology evidence="1">Multi-pass membrane protein</topology>
    </subcellularLocation>
</comment>
<protein>
    <submittedName>
        <fullName evidence="7">Energy-coupling factor transporter transmembrane protein EcfT</fullName>
    </submittedName>
</protein>
<dbReference type="CDD" id="cd16914">
    <property type="entry name" value="EcfT"/>
    <property type="match status" value="1"/>
</dbReference>
<reference evidence="7" key="1">
    <citation type="submission" date="2020-04" db="EMBL/GenBank/DDBJ databases">
        <title>Deep metagenomics examines the oral microbiome during advanced dental caries in children, revealing novel taxa and co-occurrences with host molecules.</title>
        <authorList>
            <person name="Baker J.L."/>
            <person name="Morton J.T."/>
            <person name="Dinis M."/>
            <person name="Alvarez R."/>
            <person name="Tran N.C."/>
            <person name="Knight R."/>
            <person name="Edlund A."/>
        </authorList>
    </citation>
    <scope>NUCLEOTIDE SEQUENCE</scope>
    <source>
        <strain evidence="7">JCVI_30_bin.13</strain>
    </source>
</reference>
<gene>
    <name evidence="7" type="ORF">HXK09_08645</name>
</gene>
<evidence type="ECO:0000256" key="5">
    <source>
        <dbReference type="ARBA" id="ARBA00023136"/>
    </source>
</evidence>
<name>A0A929WWU8_9ACTO</name>
<comment type="caution">
    <text evidence="7">The sequence shown here is derived from an EMBL/GenBank/DDBJ whole genome shotgun (WGS) entry which is preliminary data.</text>
</comment>
<feature type="transmembrane region" description="Helical" evidence="6">
    <location>
        <begin position="227"/>
        <end position="246"/>
    </location>
</feature>
<sequence length="250" mass="26288">MNPLEKLYTEQGHNGGIVFDPRTKATLLVLLDIAVFLGRSLPYEAAVFLVCVLIVAVGGMASTALRYCAVFSLLVAVQQLIGPMVGQSAVLSLVQFLAVAVRKVLPCLLVAYWAVGTTGVSEFAAALWGSGVPKSAIITTSVAFRCFPTISEEWRAIRSAMKMRGIGTGLSSWLFHPIQTIAHIYVPLFASVISISDELAAAALCRGMDDPAPHTCLAQIGLRTQDWLALALVAAGTAAAAAFAIAGKGL</sequence>